<dbReference type="InterPro" id="IPR036942">
    <property type="entry name" value="Beta-barrel_TonB_sf"/>
</dbReference>
<dbReference type="GO" id="GO:0044718">
    <property type="term" value="P:siderophore transmembrane transport"/>
    <property type="evidence" value="ECO:0007669"/>
    <property type="project" value="TreeGrafter"/>
</dbReference>
<dbReference type="InterPro" id="IPR037066">
    <property type="entry name" value="Plug_dom_sf"/>
</dbReference>
<comment type="caution">
    <text evidence="9">The sequence shown here is derived from an EMBL/GenBank/DDBJ whole genome shotgun (WGS) entry which is preliminary data.</text>
</comment>
<dbReference type="PANTHER" id="PTHR30069">
    <property type="entry name" value="TONB-DEPENDENT OUTER MEMBRANE RECEPTOR"/>
    <property type="match status" value="1"/>
</dbReference>
<keyword evidence="10" id="KW-1185">Reference proteome</keyword>
<dbReference type="EMBL" id="WMJX01000027">
    <property type="protein sequence ID" value="MTG98718.1"/>
    <property type="molecule type" value="Genomic_DNA"/>
</dbReference>
<keyword evidence="9" id="KW-0675">Receptor</keyword>
<dbReference type="Proteomes" id="UP000438760">
    <property type="component" value="Unassembled WGS sequence"/>
</dbReference>
<evidence type="ECO:0000256" key="1">
    <source>
        <dbReference type="ARBA" id="ARBA00004571"/>
    </source>
</evidence>
<dbReference type="PANTHER" id="PTHR30069:SF29">
    <property type="entry name" value="HEMOGLOBIN AND HEMOGLOBIN-HAPTOGLOBIN-BINDING PROTEIN 1-RELATED"/>
    <property type="match status" value="1"/>
</dbReference>
<keyword evidence="5 8" id="KW-0732">Signal</keyword>
<evidence type="ECO:0000256" key="7">
    <source>
        <dbReference type="ARBA" id="ARBA00023237"/>
    </source>
</evidence>
<evidence type="ECO:0000256" key="2">
    <source>
        <dbReference type="ARBA" id="ARBA00022448"/>
    </source>
</evidence>
<dbReference type="Gene3D" id="2.40.170.20">
    <property type="entry name" value="TonB-dependent receptor, beta-barrel domain"/>
    <property type="match status" value="1"/>
</dbReference>
<feature type="chain" id="PRO_5026273348" evidence="8">
    <location>
        <begin position="20"/>
        <end position="922"/>
    </location>
</feature>
<accession>A0A6I3LJG2</accession>
<evidence type="ECO:0000256" key="8">
    <source>
        <dbReference type="SAM" id="SignalP"/>
    </source>
</evidence>
<keyword evidence="2" id="KW-0813">Transport</keyword>
<keyword evidence="3" id="KW-1134">Transmembrane beta strand</keyword>
<dbReference type="AlphaFoldDB" id="A0A6I3LJG2"/>
<keyword evidence="6" id="KW-0472">Membrane</keyword>
<evidence type="ECO:0000256" key="3">
    <source>
        <dbReference type="ARBA" id="ARBA00022452"/>
    </source>
</evidence>
<dbReference type="OrthoDB" id="1151166at2"/>
<dbReference type="RefSeq" id="WP_155092740.1">
    <property type="nucleotide sequence ID" value="NZ_WMJX01000027.1"/>
</dbReference>
<dbReference type="GO" id="GO:0009279">
    <property type="term" value="C:cell outer membrane"/>
    <property type="evidence" value="ECO:0007669"/>
    <property type="project" value="UniProtKB-SubCell"/>
</dbReference>
<reference evidence="9 10" key="1">
    <citation type="submission" date="2019-11" db="EMBL/GenBank/DDBJ databases">
        <title>Genome of Strain BIT-d1.</title>
        <authorList>
            <person name="Yang Y."/>
        </authorList>
    </citation>
    <scope>NUCLEOTIDE SEQUENCE [LARGE SCALE GENOMIC DNA]</scope>
    <source>
        <strain evidence="9 10">BIT-d1</strain>
    </source>
</reference>
<dbReference type="SUPFAM" id="SSF56935">
    <property type="entry name" value="Porins"/>
    <property type="match status" value="1"/>
</dbReference>
<name>A0A6I3LJG2_9FLAO</name>
<dbReference type="InterPro" id="IPR008969">
    <property type="entry name" value="CarboxyPept-like_regulatory"/>
</dbReference>
<evidence type="ECO:0000313" key="10">
    <source>
        <dbReference type="Proteomes" id="UP000438760"/>
    </source>
</evidence>
<feature type="signal peptide" evidence="8">
    <location>
        <begin position="1"/>
        <end position="19"/>
    </location>
</feature>
<evidence type="ECO:0000256" key="4">
    <source>
        <dbReference type="ARBA" id="ARBA00022692"/>
    </source>
</evidence>
<evidence type="ECO:0000256" key="6">
    <source>
        <dbReference type="ARBA" id="ARBA00023136"/>
    </source>
</evidence>
<evidence type="ECO:0000313" key="9">
    <source>
        <dbReference type="EMBL" id="MTG98718.1"/>
    </source>
</evidence>
<evidence type="ECO:0000256" key="5">
    <source>
        <dbReference type="ARBA" id="ARBA00022729"/>
    </source>
</evidence>
<dbReference type="GO" id="GO:0015344">
    <property type="term" value="F:siderophore uptake transmembrane transporter activity"/>
    <property type="evidence" value="ECO:0007669"/>
    <property type="project" value="TreeGrafter"/>
</dbReference>
<protein>
    <submittedName>
        <fullName evidence="9">TonB-dependent receptor</fullName>
    </submittedName>
</protein>
<dbReference type="Gene3D" id="2.170.130.10">
    <property type="entry name" value="TonB-dependent receptor, plug domain"/>
    <property type="match status" value="1"/>
</dbReference>
<dbReference type="PROSITE" id="PS51257">
    <property type="entry name" value="PROKAR_LIPOPROTEIN"/>
    <property type="match status" value="1"/>
</dbReference>
<keyword evidence="4" id="KW-0812">Transmembrane</keyword>
<sequence length="922" mass="105566">MRKKYFIVILFLISCFCFAFNNSKNTTYSVVIEVLDFQGEPISYATLEFFDLNFELTTNAQGLVYLKLPKGSYKYTVKALGFLPLEQTLDVSSFSKTKVYLNRESIELEEFIIMAKYNSKAKDKAVINQTALSYIQPTSLVDALILLPGSLHQQSSLNQFSGVNFRSSGGDQNNALGVSIISNGVSMHNDGSRNQLYGLTQGSRTSFAKERNLVFNSGLDMRMISTDHIESISVVRGISSAKVGNLSSGQINLKAKQGVSPLQIRAKVDPNVQLAYLGKGIDLGSNYGVLHLGMDVLSSKPDVRETLTKFTRVTSQINHNLGLDFLGNYIELNTKLNYTQTLDNHKSDQSTEYNEELYKVKYHKLDFTWKASTLLDKKWIDDIELIAHFDYTKDVLDRSLLVYSDGGINMSNATQPGVHEAFFLPSKYKTSYQMDNAPLNVFLQFNAGKFWNLSDKITQNIIYGIEYNSVKNHGKGAVIDPNLPPFPSDNSFIRPRKNSSIPSLIHSAYYIESNIGINIDKLDSKIDLTTGLRGVQMFNLPSSYFLNNKVLVEPRLQMNFTTNYNSQQDIYTNFRIGYGQQNKLPTLDYLYPDRIYRDIEVLNWYDNLPENRLLLTHTFIHDVENPNLRASRAKKFEFGMDFSYKDFEFSLTSFYEKYDRGFEYHYQYSPVNYNKLTTANKPIVGKPSIGDFDMDTQHNFIMLPRALNSSELHKKGLEYRIVLPEIKFLSTSIEINGAYYKTKYGSNQPKMYYPKTITNNELYPYVGIYDNAPEITLSRLNTNVWFNTRIPRLKLVFTTFIQALWYTSSQLSSNESFVPSAYLDKTNTIYKIDYDKVKIDNPDLISLDLRNEKTNFSKDTTRPDFMVNFKGSKEIKNFGSISFFVNNILNLNSKYKNNYNVNQRKWSSAYFGVEVTLKLDAL</sequence>
<organism evidence="9 10">
    <name type="scientific">Myroides albus</name>
    <dbReference type="NCBI Taxonomy" id="2562892"/>
    <lineage>
        <taxon>Bacteria</taxon>
        <taxon>Pseudomonadati</taxon>
        <taxon>Bacteroidota</taxon>
        <taxon>Flavobacteriia</taxon>
        <taxon>Flavobacteriales</taxon>
        <taxon>Flavobacteriaceae</taxon>
        <taxon>Myroides</taxon>
    </lineage>
</organism>
<dbReference type="SUPFAM" id="SSF49464">
    <property type="entry name" value="Carboxypeptidase regulatory domain-like"/>
    <property type="match status" value="1"/>
</dbReference>
<dbReference type="Gene3D" id="2.60.40.1120">
    <property type="entry name" value="Carboxypeptidase-like, regulatory domain"/>
    <property type="match status" value="1"/>
</dbReference>
<dbReference type="InterPro" id="IPR039426">
    <property type="entry name" value="TonB-dep_rcpt-like"/>
</dbReference>
<gene>
    <name evidence="9" type="ORF">GJV76_11360</name>
</gene>
<proteinExistence type="predicted"/>
<keyword evidence="7" id="KW-0998">Cell outer membrane</keyword>
<comment type="subcellular location">
    <subcellularLocation>
        <location evidence="1">Cell outer membrane</location>
        <topology evidence="1">Multi-pass membrane protein</topology>
    </subcellularLocation>
</comment>